<evidence type="ECO:0000313" key="1">
    <source>
        <dbReference type="EMBL" id="MFD2171591.1"/>
    </source>
</evidence>
<protein>
    <submittedName>
        <fullName evidence="1">Uncharacterized protein</fullName>
    </submittedName>
</protein>
<name>A0ABW5A187_9BACL</name>
<dbReference type="RefSeq" id="WP_386048532.1">
    <property type="nucleotide sequence ID" value="NZ_JBHUIO010000011.1"/>
</dbReference>
<dbReference type="EMBL" id="JBHUIO010000011">
    <property type="protein sequence ID" value="MFD2171591.1"/>
    <property type="molecule type" value="Genomic_DNA"/>
</dbReference>
<comment type="caution">
    <text evidence="1">The sequence shown here is derived from an EMBL/GenBank/DDBJ whole genome shotgun (WGS) entry which is preliminary data.</text>
</comment>
<evidence type="ECO:0000313" key="2">
    <source>
        <dbReference type="Proteomes" id="UP001597343"/>
    </source>
</evidence>
<organism evidence="1 2">
    <name type="scientific">Tumebacillus lipolyticus</name>
    <dbReference type="NCBI Taxonomy" id="1280370"/>
    <lineage>
        <taxon>Bacteria</taxon>
        <taxon>Bacillati</taxon>
        <taxon>Bacillota</taxon>
        <taxon>Bacilli</taxon>
        <taxon>Bacillales</taxon>
        <taxon>Alicyclobacillaceae</taxon>
        <taxon>Tumebacillus</taxon>
    </lineage>
</organism>
<reference evidence="2" key="1">
    <citation type="journal article" date="2019" name="Int. J. Syst. Evol. Microbiol.">
        <title>The Global Catalogue of Microorganisms (GCM) 10K type strain sequencing project: providing services to taxonomists for standard genome sequencing and annotation.</title>
        <authorList>
            <consortium name="The Broad Institute Genomics Platform"/>
            <consortium name="The Broad Institute Genome Sequencing Center for Infectious Disease"/>
            <person name="Wu L."/>
            <person name="Ma J."/>
        </authorList>
    </citation>
    <scope>NUCLEOTIDE SEQUENCE [LARGE SCALE GENOMIC DNA]</scope>
    <source>
        <strain evidence="2">CGMCC 1.13574</strain>
    </source>
</reference>
<proteinExistence type="predicted"/>
<sequence>MRFSRAELLEIITPHVLRTLVRLHGTKGDAVTAEELSVAGLSEQEQQALIQTRRLRESGPGMYQIELNG</sequence>
<accession>A0ABW5A187</accession>
<dbReference type="Proteomes" id="UP001597343">
    <property type="component" value="Unassembled WGS sequence"/>
</dbReference>
<gene>
    <name evidence="1" type="ORF">ACFSOY_16640</name>
</gene>
<keyword evidence="2" id="KW-1185">Reference proteome</keyword>